<comment type="caution">
    <text evidence="7">The sequence shown here is derived from an EMBL/GenBank/DDBJ whole genome shotgun (WGS) entry which is preliminary data.</text>
</comment>
<organism evidence="7 8">
    <name type="scientific">Azospirillum palustre</name>
    <dbReference type="NCBI Taxonomy" id="2044885"/>
    <lineage>
        <taxon>Bacteria</taxon>
        <taxon>Pseudomonadati</taxon>
        <taxon>Pseudomonadota</taxon>
        <taxon>Alphaproteobacteria</taxon>
        <taxon>Rhodospirillales</taxon>
        <taxon>Azospirillaceae</taxon>
        <taxon>Azospirillum</taxon>
    </lineage>
</organism>
<evidence type="ECO:0000256" key="1">
    <source>
        <dbReference type="ARBA" id="ARBA00022490"/>
    </source>
</evidence>
<dbReference type="InterPro" id="IPR035909">
    <property type="entry name" value="CheB_C"/>
</dbReference>
<gene>
    <name evidence="7" type="ORF">CRT60_03690</name>
</gene>
<comment type="catalytic activity">
    <reaction evidence="4">
        <text>[protein]-L-glutamate 5-O-methyl ester + H2O = L-glutamyl-[protein] + methanol + H(+)</text>
        <dbReference type="Rhea" id="RHEA:23236"/>
        <dbReference type="Rhea" id="RHEA-COMP:10208"/>
        <dbReference type="Rhea" id="RHEA-COMP:10311"/>
        <dbReference type="ChEBI" id="CHEBI:15377"/>
        <dbReference type="ChEBI" id="CHEBI:15378"/>
        <dbReference type="ChEBI" id="CHEBI:17790"/>
        <dbReference type="ChEBI" id="CHEBI:29973"/>
        <dbReference type="ChEBI" id="CHEBI:82795"/>
        <dbReference type="EC" id="3.1.1.61"/>
    </reaction>
</comment>
<dbReference type="PANTHER" id="PTHR42872">
    <property type="entry name" value="PROTEIN-GLUTAMATE METHYLESTERASE/PROTEIN-GLUTAMINE GLUTAMINASE"/>
    <property type="match status" value="1"/>
</dbReference>
<dbReference type="GO" id="GO:0006935">
    <property type="term" value="P:chemotaxis"/>
    <property type="evidence" value="ECO:0007669"/>
    <property type="project" value="UniProtKB-UniRule"/>
</dbReference>
<dbReference type="CDD" id="cd16433">
    <property type="entry name" value="CheB"/>
    <property type="match status" value="1"/>
</dbReference>
<keyword evidence="2 5" id="KW-0378">Hydrolase</keyword>
<accession>A0A2B8BNU6</accession>
<keyword evidence="5" id="KW-0145">Chemotaxis</keyword>
<dbReference type="EMBL" id="PDKW01000037">
    <property type="protein sequence ID" value="PGH59092.1"/>
    <property type="molecule type" value="Genomic_DNA"/>
</dbReference>
<name>A0A2B8BNU6_9PROT</name>
<dbReference type="GO" id="GO:0005737">
    <property type="term" value="C:cytoplasm"/>
    <property type="evidence" value="ECO:0007669"/>
    <property type="project" value="InterPro"/>
</dbReference>
<feature type="active site" evidence="5">
    <location>
        <position position="14"/>
    </location>
</feature>
<dbReference type="PANTHER" id="PTHR42872:SF6">
    <property type="entry name" value="PROTEIN-GLUTAMATE METHYLESTERASE_PROTEIN-GLUTAMINE GLUTAMINASE"/>
    <property type="match status" value="1"/>
</dbReference>
<feature type="domain" description="CheB-type methylesterase" evidence="6">
    <location>
        <begin position="2"/>
        <end position="185"/>
    </location>
</feature>
<dbReference type="InterPro" id="IPR000673">
    <property type="entry name" value="Sig_transdc_resp-reg_Me-estase"/>
</dbReference>
<keyword evidence="8" id="KW-1185">Reference proteome</keyword>
<feature type="active site" evidence="5">
    <location>
        <position position="41"/>
    </location>
</feature>
<keyword evidence="1" id="KW-0963">Cytoplasm</keyword>
<evidence type="ECO:0000313" key="8">
    <source>
        <dbReference type="Proteomes" id="UP000225379"/>
    </source>
</evidence>
<dbReference type="Proteomes" id="UP000225379">
    <property type="component" value="Unassembled WGS sequence"/>
</dbReference>
<dbReference type="EC" id="3.1.1.61" evidence="3"/>
<reference evidence="8" key="1">
    <citation type="submission" date="2017-10" db="EMBL/GenBank/DDBJ databases">
        <authorList>
            <person name="Kravchenko I.K."/>
            <person name="Grouzdev D.S."/>
        </authorList>
    </citation>
    <scope>NUCLEOTIDE SEQUENCE [LARGE SCALE GENOMIC DNA]</scope>
    <source>
        <strain evidence="8">B2</strain>
    </source>
</reference>
<evidence type="ECO:0000256" key="4">
    <source>
        <dbReference type="ARBA" id="ARBA00048267"/>
    </source>
</evidence>
<dbReference type="PROSITE" id="PS50122">
    <property type="entry name" value="CHEB"/>
    <property type="match status" value="1"/>
</dbReference>
<dbReference type="SUPFAM" id="SSF52738">
    <property type="entry name" value="Methylesterase CheB, C-terminal domain"/>
    <property type="match status" value="1"/>
</dbReference>
<proteinExistence type="predicted"/>
<dbReference type="Pfam" id="PF01339">
    <property type="entry name" value="CheB_methylest"/>
    <property type="match status" value="1"/>
</dbReference>
<evidence type="ECO:0000256" key="5">
    <source>
        <dbReference type="PROSITE-ProRule" id="PRU00050"/>
    </source>
</evidence>
<evidence type="ECO:0000313" key="7">
    <source>
        <dbReference type="EMBL" id="PGH59092.1"/>
    </source>
</evidence>
<evidence type="ECO:0000259" key="6">
    <source>
        <dbReference type="PROSITE" id="PS50122"/>
    </source>
</evidence>
<protein>
    <recommendedName>
        <fullName evidence="3">protein-glutamate methylesterase</fullName>
        <ecNumber evidence="3">3.1.1.61</ecNumber>
    </recommendedName>
</protein>
<dbReference type="AlphaFoldDB" id="A0A2B8BNU6"/>
<evidence type="ECO:0000256" key="3">
    <source>
        <dbReference type="ARBA" id="ARBA00039140"/>
    </source>
</evidence>
<feature type="active site" evidence="5">
    <location>
        <position position="133"/>
    </location>
</feature>
<evidence type="ECO:0000256" key="2">
    <source>
        <dbReference type="ARBA" id="ARBA00022801"/>
    </source>
</evidence>
<dbReference type="Gene3D" id="3.40.50.180">
    <property type="entry name" value="Methylesterase CheB, C-terminal domain"/>
    <property type="match status" value="1"/>
</dbReference>
<sequence length="191" mass="20288">MDRQSRDIVVVAASAGGVQALQRLVSQLPADLAATLFVVVHIGTNRPSLLPHLLSRAGPIPAYHPVHGQPIERGRIYVAPPDLHMRLQPGAIHLDRGPKVRHTRPAADPLFESAAATYGARTVGVVLTGGDFDATAGARAIKAQGGLIIVQQPHEAEAPSMPLSALRDDHPDHILHIDDMPSLLVDLAEGM</sequence>
<dbReference type="GO" id="GO:0000156">
    <property type="term" value="F:phosphorelay response regulator activity"/>
    <property type="evidence" value="ECO:0007669"/>
    <property type="project" value="InterPro"/>
</dbReference>
<dbReference type="OrthoDB" id="9793421at2"/>
<dbReference type="GO" id="GO:0008984">
    <property type="term" value="F:protein-glutamate methylesterase activity"/>
    <property type="evidence" value="ECO:0007669"/>
    <property type="project" value="UniProtKB-EC"/>
</dbReference>
<dbReference type="RefSeq" id="WP_098735084.1">
    <property type="nucleotide sequence ID" value="NZ_PDKW01000037.1"/>
</dbReference>